<keyword evidence="13" id="KW-1185">Reference proteome</keyword>
<evidence type="ECO:0000256" key="1">
    <source>
        <dbReference type="ARBA" id="ARBA00000370"/>
    </source>
</evidence>
<dbReference type="GO" id="GO:0004619">
    <property type="term" value="F:phosphoglycerate mutase activity"/>
    <property type="evidence" value="ECO:0007669"/>
    <property type="project" value="UniProtKB-EC"/>
</dbReference>
<feature type="binding site" evidence="8">
    <location>
        <position position="453"/>
    </location>
    <ligand>
        <name>Mn(2+)</name>
        <dbReference type="ChEBI" id="CHEBI:29035"/>
        <label>1</label>
    </ligand>
</feature>
<proteinExistence type="inferred from homology"/>
<dbReference type="InterPro" id="IPR005995">
    <property type="entry name" value="Pgm_bpd_ind"/>
</dbReference>
<dbReference type="Pfam" id="PF01676">
    <property type="entry name" value="Metalloenzyme"/>
    <property type="match status" value="1"/>
</dbReference>
<gene>
    <name evidence="8" type="primary">gpmI</name>
    <name evidence="12" type="ORF">JOD41_000480</name>
</gene>
<dbReference type="PANTHER" id="PTHR31637:SF0">
    <property type="entry name" value="2,3-BISPHOSPHOGLYCERATE-INDEPENDENT PHOSPHOGLYCERATE MUTASE"/>
    <property type="match status" value="1"/>
</dbReference>
<feature type="domain" description="BPG-independent PGAM N-terminal" evidence="11">
    <location>
        <begin position="80"/>
        <end position="290"/>
    </location>
</feature>
<feature type="binding site" evidence="8">
    <location>
        <position position="189"/>
    </location>
    <ligand>
        <name>substrate</name>
    </ligand>
</feature>
<feature type="binding site" evidence="8">
    <location>
        <position position="436"/>
    </location>
    <ligand>
        <name>Mn(2+)</name>
        <dbReference type="ChEBI" id="CHEBI:29035"/>
        <label>2</label>
    </ligand>
</feature>
<dbReference type="RefSeq" id="WP_205051445.1">
    <property type="nucleotide sequence ID" value="NZ_JAFBDH010000002.1"/>
</dbReference>
<keyword evidence="5 8" id="KW-0324">Glycolysis</keyword>
<evidence type="ECO:0000313" key="13">
    <source>
        <dbReference type="Proteomes" id="UP000720595"/>
    </source>
</evidence>
<dbReference type="NCBIfam" id="TIGR01307">
    <property type="entry name" value="pgm_bpd_ind"/>
    <property type="match status" value="1"/>
</dbReference>
<evidence type="ECO:0000313" key="12">
    <source>
        <dbReference type="EMBL" id="MBM7549758.1"/>
    </source>
</evidence>
<feature type="binding site" evidence="8">
    <location>
        <position position="327"/>
    </location>
    <ligand>
        <name>substrate</name>
    </ligand>
</feature>
<evidence type="ECO:0000259" key="11">
    <source>
        <dbReference type="Pfam" id="PF06415"/>
    </source>
</evidence>
<comment type="pathway">
    <text evidence="2 8">Carbohydrate degradation; glycolysis; pyruvate from D-glyceraldehyde 3-phosphate: step 3/5.</text>
</comment>
<evidence type="ECO:0000256" key="3">
    <source>
        <dbReference type="ARBA" id="ARBA00008819"/>
    </source>
</evidence>
<comment type="function">
    <text evidence="8">Catalyzes the interconversion of 2-phosphoglycerate and 3-phosphoglycerate.</text>
</comment>
<sequence length="500" mass="56287">MKPTMLIILDGFGIRESQVGNAVKLAKTPTLDELYKNSAHTQIFASEEYVGLPHGQMGNSEVGHLNIGAGRVIYQNLTKITEAIRSGDFFENPEFKKAIDNAKKNNSKIHLMGLVSKGGVHSHFDHLLALIKLMADEGMEKTYIHAITDGRDVSPHAAIDDIKELKDEIEKIGKGKIATISGRYYAMDRDNRWERTKKYYDDLTSDSDFLEEDILSYIKSSYDKDITDEFLLPAKFVKDSEIEDGDSVIIFNFRPDRVRQITRALVDDDFKGFEREKINTTLITMTEYDKNIKNKFVAFKDEIPKDTLGEILEKNKIKQLRIAETEKYAHVTFFFNGGREKPFEGEDRVLIPSPKVATYDLKPEMSANEVTDAVIEKLREDKYGAIILNFANTDMVGHTGDLNATIKAVETVDKNLGRILKVLKEKDGVAIITADHGNCEYMIDEEGNVVTSHSTNPVPVFLFNKDVKLRTGGALCDLSPTILKIMGIEKPKLMTGESLF</sequence>
<dbReference type="Gene3D" id="3.40.1450.10">
    <property type="entry name" value="BPG-independent phosphoglycerate mutase, domain B"/>
    <property type="match status" value="1"/>
</dbReference>
<feature type="binding site" evidence="8">
    <location>
        <position position="60"/>
    </location>
    <ligand>
        <name>Mn(2+)</name>
        <dbReference type="ChEBI" id="CHEBI:29035"/>
        <label>2</label>
    </ligand>
</feature>
<dbReference type="SUPFAM" id="SSF64158">
    <property type="entry name" value="2,3-Bisphosphoglycerate-independent phosphoglycerate mutase, substrate-binding domain"/>
    <property type="match status" value="1"/>
</dbReference>
<organism evidence="12 13">
    <name type="scientific">Peptoniphilus gorbachii</name>
    <dbReference type="NCBI Taxonomy" id="411567"/>
    <lineage>
        <taxon>Bacteria</taxon>
        <taxon>Bacillati</taxon>
        <taxon>Bacillota</taxon>
        <taxon>Tissierellia</taxon>
        <taxon>Tissierellales</taxon>
        <taxon>Peptoniphilaceae</taxon>
        <taxon>Peptoniphilus</taxon>
    </lineage>
</organism>
<dbReference type="PIRSF" id="PIRSF001492">
    <property type="entry name" value="IPGAM"/>
    <property type="match status" value="1"/>
</dbReference>
<keyword evidence="6 8" id="KW-0464">Manganese</keyword>
<dbReference type="InterPro" id="IPR006124">
    <property type="entry name" value="Metalloenzyme"/>
</dbReference>
<comment type="similarity">
    <text evidence="3 8">Belongs to the BPG-independent phosphoglycerate mutase family.</text>
</comment>
<evidence type="ECO:0000256" key="5">
    <source>
        <dbReference type="ARBA" id="ARBA00023152"/>
    </source>
</evidence>
<feature type="binding site" evidence="8">
    <location>
        <position position="183"/>
    </location>
    <ligand>
        <name>substrate</name>
    </ligand>
</feature>
<evidence type="ECO:0000256" key="8">
    <source>
        <dbReference type="HAMAP-Rule" id="MF_01038"/>
    </source>
</evidence>
<evidence type="ECO:0000259" key="10">
    <source>
        <dbReference type="Pfam" id="PF01676"/>
    </source>
</evidence>
<evidence type="ECO:0000256" key="6">
    <source>
        <dbReference type="ARBA" id="ARBA00023211"/>
    </source>
</evidence>
<feature type="binding site" evidence="8">
    <location>
        <position position="394"/>
    </location>
    <ligand>
        <name>Mn(2+)</name>
        <dbReference type="ChEBI" id="CHEBI:29035"/>
        <label>1</label>
    </ligand>
</feature>
<dbReference type="EC" id="5.4.2.12" evidence="8 9"/>
<comment type="caution">
    <text evidence="12">The sequence shown here is derived from an EMBL/GenBank/DDBJ whole genome shotgun (WGS) entry which is preliminary data.</text>
</comment>
<dbReference type="CDD" id="cd16010">
    <property type="entry name" value="iPGM"/>
    <property type="match status" value="1"/>
</dbReference>
<comment type="cofactor">
    <cofactor evidence="8">
        <name>Mn(2+)</name>
        <dbReference type="ChEBI" id="CHEBI:29035"/>
    </cofactor>
    <text evidence="8">Binds 2 manganese ions per subunit.</text>
</comment>
<name>A0ABS2MIB5_9FIRM</name>
<protein>
    <recommendedName>
        <fullName evidence="8 9">2,3-bisphosphoglycerate-independent phosphoglycerate mutase</fullName>
        <shortName evidence="8">BPG-independent PGAM</shortName>
        <shortName evidence="8">Phosphoglyceromutase</shortName>
        <shortName evidence="8">iPGM</shortName>
        <ecNumber evidence="8 9">5.4.2.12</ecNumber>
    </recommendedName>
</protein>
<feature type="binding site" evidence="8">
    <location>
        <begin position="254"/>
        <end position="257"/>
    </location>
    <ligand>
        <name>substrate</name>
    </ligand>
</feature>
<dbReference type="InterPro" id="IPR036646">
    <property type="entry name" value="PGAM_B_sf"/>
</dbReference>
<keyword evidence="7 8" id="KW-0413">Isomerase</keyword>
<evidence type="ECO:0000256" key="4">
    <source>
        <dbReference type="ARBA" id="ARBA00022723"/>
    </source>
</evidence>
<evidence type="ECO:0000256" key="9">
    <source>
        <dbReference type="NCBIfam" id="TIGR01307"/>
    </source>
</evidence>
<comment type="subunit">
    <text evidence="8">Monomer.</text>
</comment>
<feature type="binding site" evidence="8">
    <location>
        <position position="10"/>
    </location>
    <ligand>
        <name>Mn(2+)</name>
        <dbReference type="ChEBI" id="CHEBI:29035"/>
        <label>2</label>
    </ligand>
</feature>
<feature type="binding site" evidence="8">
    <location>
        <begin position="151"/>
        <end position="152"/>
    </location>
    <ligand>
        <name>substrate</name>
    </ligand>
</feature>
<dbReference type="HAMAP" id="MF_01038">
    <property type="entry name" value="GpmI"/>
    <property type="match status" value="1"/>
</dbReference>
<evidence type="ECO:0000256" key="2">
    <source>
        <dbReference type="ARBA" id="ARBA00004798"/>
    </source>
</evidence>
<evidence type="ECO:0000256" key="7">
    <source>
        <dbReference type="ARBA" id="ARBA00023235"/>
    </source>
</evidence>
<dbReference type="Proteomes" id="UP000720595">
    <property type="component" value="Unassembled WGS sequence"/>
</dbReference>
<dbReference type="PANTHER" id="PTHR31637">
    <property type="entry name" value="2,3-BISPHOSPHOGLYCERATE-INDEPENDENT PHOSPHOGLYCERATE MUTASE"/>
    <property type="match status" value="1"/>
</dbReference>
<dbReference type="EMBL" id="JAFBDH010000002">
    <property type="protein sequence ID" value="MBM7549758.1"/>
    <property type="molecule type" value="Genomic_DNA"/>
</dbReference>
<dbReference type="InterPro" id="IPR017850">
    <property type="entry name" value="Alkaline_phosphatase_core_sf"/>
</dbReference>
<comment type="catalytic activity">
    <reaction evidence="1 8">
        <text>(2R)-2-phosphoglycerate = (2R)-3-phosphoglycerate</text>
        <dbReference type="Rhea" id="RHEA:15901"/>
        <dbReference type="ChEBI" id="CHEBI:58272"/>
        <dbReference type="ChEBI" id="CHEBI:58289"/>
        <dbReference type="EC" id="5.4.2.12"/>
    </reaction>
</comment>
<reference evidence="12 13" key="1">
    <citation type="submission" date="2021-01" db="EMBL/GenBank/DDBJ databases">
        <title>Genomic Encyclopedia of Type Strains, Phase IV (KMG-IV): sequencing the most valuable type-strain genomes for metagenomic binning, comparative biology and taxonomic classification.</title>
        <authorList>
            <person name="Goeker M."/>
        </authorList>
    </citation>
    <scope>NUCLEOTIDE SEQUENCE [LARGE SCALE GENOMIC DNA]</scope>
    <source>
        <strain evidence="12 13">DSM 21461</strain>
    </source>
</reference>
<feature type="binding site" evidence="8">
    <location>
        <position position="121"/>
    </location>
    <ligand>
        <name>substrate</name>
    </ligand>
</feature>
<feature type="binding site" evidence="8">
    <location>
        <position position="435"/>
    </location>
    <ligand>
        <name>Mn(2+)</name>
        <dbReference type="ChEBI" id="CHEBI:29035"/>
        <label>2</label>
    </ligand>
</feature>
<feature type="binding site" evidence="8">
    <location>
        <position position="398"/>
    </location>
    <ligand>
        <name>Mn(2+)</name>
        <dbReference type="ChEBI" id="CHEBI:29035"/>
        <label>1</label>
    </ligand>
</feature>
<accession>A0ABS2MIB5</accession>
<keyword evidence="4 8" id="KW-0479">Metal-binding</keyword>
<feature type="domain" description="Metalloenzyme" evidence="10">
    <location>
        <begin position="2"/>
        <end position="490"/>
    </location>
</feature>
<feature type="active site" description="Phosphoserine intermediate" evidence="8">
    <location>
        <position position="60"/>
    </location>
</feature>
<dbReference type="Gene3D" id="3.40.720.10">
    <property type="entry name" value="Alkaline Phosphatase, subunit A"/>
    <property type="match status" value="1"/>
</dbReference>
<dbReference type="Pfam" id="PF06415">
    <property type="entry name" value="iPGM_N"/>
    <property type="match status" value="1"/>
</dbReference>
<dbReference type="InterPro" id="IPR011258">
    <property type="entry name" value="BPG-indep_PGM_N"/>
</dbReference>
<dbReference type="SUPFAM" id="SSF53649">
    <property type="entry name" value="Alkaline phosphatase-like"/>
    <property type="match status" value="1"/>
</dbReference>